<protein>
    <submittedName>
        <fullName evidence="1">RIIA protein</fullName>
    </submittedName>
</protein>
<reference evidence="1 2" key="1">
    <citation type="journal article" date="2015" name="Genome Announc.">
        <title>Complete Genome Sequence of Citrobacter freundii Myophage Merlin.</title>
        <authorList>
            <person name="LeSage K.C."/>
            <person name="Hargrove E.C."/>
            <person name="Cahill J.L."/>
            <person name="Rasche E.S."/>
            <person name="Kuty Everett G.F."/>
        </authorList>
    </citation>
    <scope>NUCLEOTIDE SEQUENCE [LARGE SCALE GENOMIC DNA]</scope>
</reference>
<dbReference type="OrthoDB" id="288at10239"/>
<proteinExistence type="predicted"/>
<accession>A0A0K1LM95</accession>
<dbReference type="InterPro" id="IPR036890">
    <property type="entry name" value="HATPase_C_sf"/>
</dbReference>
<dbReference type="RefSeq" id="YP_009203715.1">
    <property type="nucleotide sequence ID" value="NC_028857.1"/>
</dbReference>
<dbReference type="SUPFAM" id="SSF55874">
    <property type="entry name" value="ATPase domain of HSP90 chaperone/DNA topoisomerase II/histidine kinase"/>
    <property type="match status" value="1"/>
</dbReference>
<name>A0A0K1LM95_9CAUD</name>
<keyword evidence="2" id="KW-1185">Reference proteome</keyword>
<sequence>MIISQEQEVVFGSANQQATAFGIENNAKAFILLSDKLYTNKPYAIVRELSTNCLDAHKLNGQTRPFEVKVPTRLDPRFVIRDFGPGLSDVQIRGANGKPGLYNTYFASTKSDSNDFIGAMGLGSKSPFSYTKTFTIISCHDGRKMGYTAIMKNLGPEIIPLFNEPMGEDDVTGIEITVPVKTDDISKWETEIKRTFRTFVGVEPKILGSKVEINYFPEFTPDKQWFSLNSSPFENDQSLYAVYGRIVYPIKMSEIPDIKADWLLNRYGRVYVHFDLGELDITPSREELSYNEETIENIRNKVNNLENITLAADLERFQTIENKRQLSRELQALNHRQRTILGTRSILIQDKPYQDWVSMFHHSKVENLVYNANMVAYYVGTDAERRRISSSWNVRNRLSAQSLFSIDHKKIVFMIDDKPSRRASTIRGMYALDIHKYCYVILVNPDNEKEVHVMNEITKLFEGDEVICFKCSEMEQARVKDAELNAANSDKEGAKRPKSPNIQKWSKTDGKWEVDSFCMSANEVRELEGYAIGISRDSIVEFPSGNETSFDQTNIKGACDYVNVSEFWMIRPAAMKYAQDAALDPLMDEFVNKFIELIDKVDADVIPPSTTSRRQINNILSIKALTPLIKNFYDVKDWQSSVELNQFVKTFNGSIHGEGENAEKLALCQKIYNRLVETAKSDFEIKAEEFEEKYPVIWYMLDEYYIHEAKNHNDLAKIAALLGAI</sequence>
<evidence type="ECO:0000313" key="1">
    <source>
        <dbReference type="EMBL" id="AKU43647.1"/>
    </source>
</evidence>
<dbReference type="GeneID" id="26648229"/>
<gene>
    <name evidence="1" type="ORF">CPT_Merlin1</name>
</gene>
<dbReference type="Proteomes" id="UP000204280">
    <property type="component" value="Segment"/>
</dbReference>
<evidence type="ECO:0000313" key="2">
    <source>
        <dbReference type="Proteomes" id="UP000204280"/>
    </source>
</evidence>
<organism evidence="1 2">
    <name type="scientific">Citrobacter phage Merlin</name>
    <dbReference type="NCBI Taxonomy" id="1675602"/>
    <lineage>
        <taxon>Viruses</taxon>
        <taxon>Duplodnaviria</taxon>
        <taxon>Heunggongvirae</taxon>
        <taxon>Uroviricota</taxon>
        <taxon>Caudoviricetes</taxon>
        <taxon>Pantevenvirales</taxon>
        <taxon>Straboviridae</taxon>
        <taxon>Tevenvirinae</taxon>
        <taxon>Moonvirus</taxon>
        <taxon>Moonvirus merlin</taxon>
    </lineage>
</organism>
<dbReference type="EMBL" id="KT001915">
    <property type="protein sequence ID" value="AKU43647.1"/>
    <property type="molecule type" value="Genomic_DNA"/>
</dbReference>
<dbReference type="KEGG" id="vg:26648229"/>
<dbReference type="Gene3D" id="3.30.565.10">
    <property type="entry name" value="Histidine kinase-like ATPase, C-terminal domain"/>
    <property type="match status" value="1"/>
</dbReference>